<accession>A0A3P9HS30</accession>
<dbReference type="Ensembl" id="ENSORLT00015017141.1">
    <property type="protein sequence ID" value="ENSORLP00015010547.1"/>
    <property type="gene ID" value="ENSORLG00015011409.1"/>
</dbReference>
<reference evidence="2" key="4">
    <citation type="submission" date="2025-09" db="UniProtKB">
        <authorList>
            <consortium name="Ensembl"/>
        </authorList>
    </citation>
    <scope>IDENTIFICATION</scope>
    <source>
        <strain evidence="2">HSOK</strain>
    </source>
</reference>
<evidence type="ECO:0000313" key="3">
    <source>
        <dbReference type="Proteomes" id="UP000265200"/>
    </source>
</evidence>
<dbReference type="InterPro" id="IPR019412">
    <property type="entry name" value="IML2/TPR_39"/>
</dbReference>
<sequence length="137" mass="15280">MADPTEPAPGGVQEEQPEDLNDAELALTGINMLLNNEFRRSDELFRTHSPLMSFGASFVSFLNAMMTFEEEKMQMAFQSLKATEKLCESANIGVIETIKSKIKGNVSVLLHLMSNRSQIHSQTKGAYVSQLFPLHVF</sequence>
<name>A0A3P9HS30_ORYLA</name>
<evidence type="ECO:0000256" key="1">
    <source>
        <dbReference type="ARBA" id="ARBA00022803"/>
    </source>
</evidence>
<keyword evidence="1" id="KW-0802">TPR repeat</keyword>
<proteinExistence type="predicted"/>
<dbReference type="Pfam" id="PF10300">
    <property type="entry name" value="Iml2-TPR_39"/>
    <property type="match status" value="1"/>
</dbReference>
<dbReference type="PANTHER" id="PTHR31859:SF1">
    <property type="entry name" value="TETRATRICOPEPTIDE REPEAT PROTEIN 39C"/>
    <property type="match status" value="1"/>
</dbReference>
<dbReference type="Proteomes" id="UP000265200">
    <property type="component" value="Chromosome 17"/>
</dbReference>
<dbReference type="PANTHER" id="PTHR31859">
    <property type="entry name" value="TETRATRICOPEPTIDE REPEAT PROTEIN 39 FAMILY MEMBER"/>
    <property type="match status" value="1"/>
</dbReference>
<reference evidence="2" key="3">
    <citation type="submission" date="2025-08" db="UniProtKB">
        <authorList>
            <consortium name="Ensembl"/>
        </authorList>
    </citation>
    <scope>IDENTIFICATION</scope>
    <source>
        <strain evidence="2">HSOK</strain>
    </source>
</reference>
<evidence type="ECO:0000313" key="2">
    <source>
        <dbReference type="Ensembl" id="ENSORLP00015010547.1"/>
    </source>
</evidence>
<protein>
    <submittedName>
        <fullName evidence="2">Tetratricopeptide repeat domain 39C</fullName>
    </submittedName>
</protein>
<reference evidence="2 3" key="2">
    <citation type="submission" date="2017-04" db="EMBL/GenBank/DDBJ databases">
        <title>CpG methylation of centromeres and impact of large insertions on vertebrate speciation.</title>
        <authorList>
            <person name="Ichikawa K."/>
            <person name="Yoshimura J."/>
            <person name="Morishita S."/>
        </authorList>
    </citation>
    <scope>NUCLEOTIDE SEQUENCE</scope>
    <source>
        <strain evidence="2 3">HSOK</strain>
    </source>
</reference>
<organism evidence="2 3">
    <name type="scientific">Oryzias latipes</name>
    <name type="common">Japanese rice fish</name>
    <name type="synonym">Japanese killifish</name>
    <dbReference type="NCBI Taxonomy" id="8090"/>
    <lineage>
        <taxon>Eukaryota</taxon>
        <taxon>Metazoa</taxon>
        <taxon>Chordata</taxon>
        <taxon>Craniata</taxon>
        <taxon>Vertebrata</taxon>
        <taxon>Euteleostomi</taxon>
        <taxon>Actinopterygii</taxon>
        <taxon>Neopterygii</taxon>
        <taxon>Teleostei</taxon>
        <taxon>Neoteleostei</taxon>
        <taxon>Acanthomorphata</taxon>
        <taxon>Ovalentaria</taxon>
        <taxon>Atherinomorphae</taxon>
        <taxon>Beloniformes</taxon>
        <taxon>Adrianichthyidae</taxon>
        <taxon>Oryziinae</taxon>
        <taxon>Oryzias</taxon>
    </lineage>
</organism>
<dbReference type="AlphaFoldDB" id="A0A3P9HS30"/>
<reference key="1">
    <citation type="journal article" date="2007" name="Nature">
        <title>The medaka draft genome and insights into vertebrate genome evolution.</title>
        <authorList>
            <person name="Kasahara M."/>
            <person name="Naruse K."/>
            <person name="Sasaki S."/>
            <person name="Nakatani Y."/>
            <person name="Qu W."/>
            <person name="Ahsan B."/>
            <person name="Yamada T."/>
            <person name="Nagayasu Y."/>
            <person name="Doi K."/>
            <person name="Kasai Y."/>
            <person name="Jindo T."/>
            <person name="Kobayashi D."/>
            <person name="Shimada A."/>
            <person name="Toyoda A."/>
            <person name="Kuroki Y."/>
            <person name="Fujiyama A."/>
            <person name="Sasaki T."/>
            <person name="Shimizu A."/>
            <person name="Asakawa S."/>
            <person name="Shimizu N."/>
            <person name="Hashimoto S."/>
            <person name="Yang J."/>
            <person name="Lee Y."/>
            <person name="Matsushima K."/>
            <person name="Sugano S."/>
            <person name="Sakaizumi M."/>
            <person name="Narita T."/>
            <person name="Ohishi K."/>
            <person name="Haga S."/>
            <person name="Ohta F."/>
            <person name="Nomoto H."/>
            <person name="Nogata K."/>
            <person name="Morishita T."/>
            <person name="Endo T."/>
            <person name="Shin-I T."/>
            <person name="Takeda H."/>
            <person name="Morishita S."/>
            <person name="Kohara Y."/>
        </authorList>
    </citation>
    <scope>NUCLEOTIDE SEQUENCE [LARGE SCALE GENOMIC DNA]</scope>
    <source>
        <strain>Hd-rR</strain>
    </source>
</reference>